<name>A0ABP6MZI7_9ACTN</name>
<accession>A0ABP6MZI7</accession>
<organism evidence="1 2">
    <name type="scientific">Streptomyces rectiviolaceus</name>
    <dbReference type="NCBI Taxonomy" id="332591"/>
    <lineage>
        <taxon>Bacteria</taxon>
        <taxon>Bacillati</taxon>
        <taxon>Actinomycetota</taxon>
        <taxon>Actinomycetes</taxon>
        <taxon>Kitasatosporales</taxon>
        <taxon>Streptomycetaceae</taxon>
        <taxon>Streptomyces</taxon>
    </lineage>
</organism>
<keyword evidence="2" id="KW-1185">Reference proteome</keyword>
<comment type="caution">
    <text evidence="1">The sequence shown here is derived from an EMBL/GenBank/DDBJ whole genome shotgun (WGS) entry which is preliminary data.</text>
</comment>
<evidence type="ECO:0000313" key="1">
    <source>
        <dbReference type="EMBL" id="GAA3131555.1"/>
    </source>
</evidence>
<dbReference type="Proteomes" id="UP001501637">
    <property type="component" value="Unassembled WGS sequence"/>
</dbReference>
<gene>
    <name evidence="1" type="ORF">GCM10010449_60740</name>
</gene>
<dbReference type="EMBL" id="BAAAUG010000125">
    <property type="protein sequence ID" value="GAA3131555.1"/>
    <property type="molecule type" value="Genomic_DNA"/>
</dbReference>
<evidence type="ECO:0000313" key="2">
    <source>
        <dbReference type="Proteomes" id="UP001501637"/>
    </source>
</evidence>
<sequence>MTFRELRHATDETDRATKTRRKRKYATIMRGCARLLHYVREARLIESSAVRGVAGTACSAVPIHAWELPPVPPP</sequence>
<evidence type="ECO:0008006" key="3">
    <source>
        <dbReference type="Google" id="ProtNLM"/>
    </source>
</evidence>
<proteinExistence type="predicted"/>
<reference evidence="2" key="1">
    <citation type="journal article" date="2019" name="Int. J. Syst. Evol. Microbiol.">
        <title>The Global Catalogue of Microorganisms (GCM) 10K type strain sequencing project: providing services to taxonomists for standard genome sequencing and annotation.</title>
        <authorList>
            <consortium name="The Broad Institute Genomics Platform"/>
            <consortium name="The Broad Institute Genome Sequencing Center for Infectious Disease"/>
            <person name="Wu L."/>
            <person name="Ma J."/>
        </authorList>
    </citation>
    <scope>NUCLEOTIDE SEQUENCE [LARGE SCALE GENOMIC DNA]</scope>
    <source>
        <strain evidence="2">JCM 9092</strain>
    </source>
</reference>
<protein>
    <recommendedName>
        <fullName evidence="3">Integrase</fullName>
    </recommendedName>
</protein>